<evidence type="ECO:0000256" key="2">
    <source>
        <dbReference type="ARBA" id="ARBA00004752"/>
    </source>
</evidence>
<dbReference type="GO" id="GO:0005524">
    <property type="term" value="F:ATP binding"/>
    <property type="evidence" value="ECO:0007669"/>
    <property type="project" value="UniProtKB-UniRule"/>
</dbReference>
<comment type="pathway">
    <text evidence="2 7 8">Cell wall biogenesis; peptidoglycan biosynthesis.</text>
</comment>
<protein>
    <recommendedName>
        <fullName evidence="7 8">UDP-N-acetylmuramoylalanine--D-glutamate ligase</fullName>
        <ecNumber evidence="7 8">6.3.2.9</ecNumber>
    </recommendedName>
    <alternativeName>
        <fullName evidence="7">D-glutamic acid-adding enzyme</fullName>
    </alternativeName>
    <alternativeName>
        <fullName evidence="7">UDP-N-acetylmuramoyl-L-alanyl-D-glutamate synthetase</fullName>
    </alternativeName>
</protein>
<evidence type="ECO:0000259" key="9">
    <source>
        <dbReference type="Pfam" id="PF02875"/>
    </source>
</evidence>
<evidence type="ECO:0000256" key="8">
    <source>
        <dbReference type="RuleBase" id="RU003664"/>
    </source>
</evidence>
<dbReference type="SUPFAM" id="SSF53244">
    <property type="entry name" value="MurD-like peptide ligases, peptide-binding domain"/>
    <property type="match status" value="1"/>
</dbReference>
<comment type="function">
    <text evidence="7 8">Cell wall formation. Catalyzes the addition of glutamate to the nucleotide precursor UDP-N-acetylmuramoyl-L-alanine (UMA).</text>
</comment>
<dbReference type="InterPro" id="IPR036565">
    <property type="entry name" value="Mur-like_cat_sf"/>
</dbReference>
<dbReference type="Gene3D" id="3.90.190.20">
    <property type="entry name" value="Mur ligase, C-terminal domain"/>
    <property type="match status" value="1"/>
</dbReference>
<dbReference type="PANTHER" id="PTHR43692:SF1">
    <property type="entry name" value="UDP-N-ACETYLMURAMOYLALANINE--D-GLUTAMATE LIGASE"/>
    <property type="match status" value="1"/>
</dbReference>
<dbReference type="EC" id="6.3.2.9" evidence="7 8"/>
<dbReference type="InterPro" id="IPR004101">
    <property type="entry name" value="Mur_ligase_C"/>
</dbReference>
<evidence type="ECO:0000256" key="3">
    <source>
        <dbReference type="ARBA" id="ARBA00022490"/>
    </source>
</evidence>
<dbReference type="HAMAP" id="MF_00639">
    <property type="entry name" value="MurD"/>
    <property type="match status" value="1"/>
</dbReference>
<keyword evidence="4 7" id="KW-0436">Ligase</keyword>
<evidence type="ECO:0000256" key="5">
    <source>
        <dbReference type="ARBA" id="ARBA00022741"/>
    </source>
</evidence>
<dbReference type="Pfam" id="PF21799">
    <property type="entry name" value="MurD-like_N"/>
    <property type="match status" value="1"/>
</dbReference>
<accession>A0A1F4TM45</accession>
<gene>
    <name evidence="7" type="primary">murD</name>
    <name evidence="11" type="ORF">A2311_01985</name>
</gene>
<evidence type="ECO:0000259" key="10">
    <source>
        <dbReference type="Pfam" id="PF08245"/>
    </source>
</evidence>
<dbReference type="GO" id="GO:0008360">
    <property type="term" value="P:regulation of cell shape"/>
    <property type="evidence" value="ECO:0007669"/>
    <property type="project" value="UniProtKB-KW"/>
</dbReference>
<comment type="subcellular location">
    <subcellularLocation>
        <location evidence="1 7 8">Cytoplasm</location>
    </subcellularLocation>
</comment>
<dbReference type="InterPro" id="IPR013221">
    <property type="entry name" value="Mur_ligase_cen"/>
</dbReference>
<dbReference type="Proteomes" id="UP000178951">
    <property type="component" value="Unassembled WGS sequence"/>
</dbReference>
<comment type="similarity">
    <text evidence="7">Belongs to the MurCDEF family.</text>
</comment>
<keyword evidence="7 8" id="KW-0573">Peptidoglycan synthesis</keyword>
<organism evidence="11 12">
    <name type="scientific">candidate division WOR-1 bacterium RIFOXYB2_FULL_48_7</name>
    <dbReference type="NCBI Taxonomy" id="1802583"/>
    <lineage>
        <taxon>Bacteria</taxon>
        <taxon>Bacillati</taxon>
        <taxon>Saganbacteria</taxon>
    </lineage>
</organism>
<feature type="binding site" evidence="7">
    <location>
        <begin position="116"/>
        <end position="122"/>
    </location>
    <ligand>
        <name>ATP</name>
        <dbReference type="ChEBI" id="CHEBI:30616"/>
    </ligand>
</feature>
<dbReference type="Gene3D" id="3.40.1190.10">
    <property type="entry name" value="Mur-like, catalytic domain"/>
    <property type="match status" value="1"/>
</dbReference>
<dbReference type="GO" id="GO:0005737">
    <property type="term" value="C:cytoplasm"/>
    <property type="evidence" value="ECO:0007669"/>
    <property type="project" value="UniProtKB-SubCell"/>
</dbReference>
<dbReference type="GO" id="GO:0051301">
    <property type="term" value="P:cell division"/>
    <property type="evidence" value="ECO:0007669"/>
    <property type="project" value="UniProtKB-KW"/>
</dbReference>
<dbReference type="InterPro" id="IPR005762">
    <property type="entry name" value="MurD"/>
</dbReference>
<dbReference type="GO" id="GO:0071555">
    <property type="term" value="P:cell wall organization"/>
    <property type="evidence" value="ECO:0007669"/>
    <property type="project" value="UniProtKB-KW"/>
</dbReference>
<dbReference type="EMBL" id="MEUF01000054">
    <property type="protein sequence ID" value="OGC33788.1"/>
    <property type="molecule type" value="Genomic_DNA"/>
</dbReference>
<keyword evidence="6 7" id="KW-0067">ATP-binding</keyword>
<dbReference type="SUPFAM" id="SSF51984">
    <property type="entry name" value="MurCD N-terminal domain"/>
    <property type="match status" value="1"/>
</dbReference>
<dbReference type="Gene3D" id="3.40.50.720">
    <property type="entry name" value="NAD(P)-binding Rossmann-like Domain"/>
    <property type="match status" value="1"/>
</dbReference>
<keyword evidence="7 8" id="KW-0961">Cell wall biogenesis/degradation</keyword>
<evidence type="ECO:0000256" key="1">
    <source>
        <dbReference type="ARBA" id="ARBA00004496"/>
    </source>
</evidence>
<evidence type="ECO:0000256" key="4">
    <source>
        <dbReference type="ARBA" id="ARBA00022598"/>
    </source>
</evidence>
<evidence type="ECO:0000313" key="12">
    <source>
        <dbReference type="Proteomes" id="UP000178951"/>
    </source>
</evidence>
<keyword evidence="3 7" id="KW-0963">Cytoplasm</keyword>
<dbReference type="NCBIfam" id="TIGR01087">
    <property type="entry name" value="murD"/>
    <property type="match status" value="1"/>
</dbReference>
<keyword evidence="7 8" id="KW-0133">Cell shape</keyword>
<evidence type="ECO:0000256" key="6">
    <source>
        <dbReference type="ARBA" id="ARBA00022840"/>
    </source>
</evidence>
<feature type="domain" description="Mur ligase C-terminal" evidence="9">
    <location>
        <begin position="294"/>
        <end position="410"/>
    </location>
</feature>
<sequence>MLFKGKKVVIYGLGKSGSSVARKLAGLGAKVLISDGKTKDKFAPGLISELQALGADFEFAGHTAGAITGADLIVLSPGVHLDLPVLEEAARTGIQIISEIELACQFLTKPLIAITGTNGKTTTTTLIGEMLKAAGKSIAVAGNIGLPLIEIDDKGLDYIVVEISSYQLEGSRAFHPHISVILNIQPDHLERHHTMTEYIKQKTKIFLNQTGDDYLVFNEADPQVAAMVAGASAKLIGFDQQRANEIITLKPEEIKIPGRHNLENALAAAQVAYLCGVKKEIVAQVLKHFPGVEHRIEYVDTINGVEYRNDSKGTNPDSTMVALETFAGRGIVLILGGKDKGVDLMPLVNKIKSLVRHVILLGEAAPLFAATLRQNGYQHYSEVGYSLAKAVALASQLSRAGEVVLFSPACASFDMFNNYEERGKMFKELCQKLKIK</sequence>
<keyword evidence="7 8" id="KW-0132">Cell division</keyword>
<name>A0A1F4TM45_UNCSA</name>
<comment type="caution">
    <text evidence="11">The sequence shown here is derived from an EMBL/GenBank/DDBJ whole genome shotgun (WGS) entry which is preliminary data.</text>
</comment>
<feature type="domain" description="Mur ligase central" evidence="10">
    <location>
        <begin position="114"/>
        <end position="271"/>
    </location>
</feature>
<dbReference type="AlphaFoldDB" id="A0A1F4TM45"/>
<dbReference type="InterPro" id="IPR036615">
    <property type="entry name" value="Mur_ligase_C_dom_sf"/>
</dbReference>
<dbReference type="Pfam" id="PF08245">
    <property type="entry name" value="Mur_ligase_M"/>
    <property type="match status" value="1"/>
</dbReference>
<evidence type="ECO:0000256" key="7">
    <source>
        <dbReference type="HAMAP-Rule" id="MF_00639"/>
    </source>
</evidence>
<evidence type="ECO:0000313" key="11">
    <source>
        <dbReference type="EMBL" id="OGC33788.1"/>
    </source>
</evidence>
<keyword evidence="7 8" id="KW-0131">Cell cycle</keyword>
<dbReference type="SUPFAM" id="SSF53623">
    <property type="entry name" value="MurD-like peptide ligases, catalytic domain"/>
    <property type="match status" value="1"/>
</dbReference>
<comment type="catalytic activity">
    <reaction evidence="7 8">
        <text>UDP-N-acetyl-alpha-D-muramoyl-L-alanine + D-glutamate + ATP = UDP-N-acetyl-alpha-D-muramoyl-L-alanyl-D-glutamate + ADP + phosphate + H(+)</text>
        <dbReference type="Rhea" id="RHEA:16429"/>
        <dbReference type="ChEBI" id="CHEBI:15378"/>
        <dbReference type="ChEBI" id="CHEBI:29986"/>
        <dbReference type="ChEBI" id="CHEBI:30616"/>
        <dbReference type="ChEBI" id="CHEBI:43474"/>
        <dbReference type="ChEBI" id="CHEBI:83898"/>
        <dbReference type="ChEBI" id="CHEBI:83900"/>
        <dbReference type="ChEBI" id="CHEBI:456216"/>
        <dbReference type="EC" id="6.3.2.9"/>
    </reaction>
</comment>
<dbReference type="GO" id="GO:0008764">
    <property type="term" value="F:UDP-N-acetylmuramoylalanine-D-glutamate ligase activity"/>
    <property type="evidence" value="ECO:0007669"/>
    <property type="project" value="UniProtKB-UniRule"/>
</dbReference>
<dbReference type="UniPathway" id="UPA00219"/>
<dbReference type="Pfam" id="PF02875">
    <property type="entry name" value="Mur_ligase_C"/>
    <property type="match status" value="1"/>
</dbReference>
<dbReference type="PANTHER" id="PTHR43692">
    <property type="entry name" value="UDP-N-ACETYLMURAMOYLALANINE--D-GLUTAMATE LIGASE"/>
    <property type="match status" value="1"/>
</dbReference>
<dbReference type="STRING" id="1802583.A2311_01985"/>
<dbReference type="GO" id="GO:0009252">
    <property type="term" value="P:peptidoglycan biosynthetic process"/>
    <property type="evidence" value="ECO:0007669"/>
    <property type="project" value="UniProtKB-UniRule"/>
</dbReference>
<proteinExistence type="inferred from homology"/>
<keyword evidence="5 7" id="KW-0547">Nucleotide-binding</keyword>
<reference evidence="11 12" key="1">
    <citation type="journal article" date="2016" name="Nat. Commun.">
        <title>Thousands of microbial genomes shed light on interconnected biogeochemical processes in an aquifer system.</title>
        <authorList>
            <person name="Anantharaman K."/>
            <person name="Brown C.T."/>
            <person name="Hug L.A."/>
            <person name="Sharon I."/>
            <person name="Castelle C.J."/>
            <person name="Probst A.J."/>
            <person name="Thomas B.C."/>
            <person name="Singh A."/>
            <person name="Wilkins M.J."/>
            <person name="Karaoz U."/>
            <person name="Brodie E.L."/>
            <person name="Williams K.H."/>
            <person name="Hubbard S.S."/>
            <person name="Banfield J.F."/>
        </authorList>
    </citation>
    <scope>NUCLEOTIDE SEQUENCE [LARGE SCALE GENOMIC DNA]</scope>
</reference>